<keyword evidence="4" id="KW-0269">Exonuclease</keyword>
<dbReference type="PANTHER" id="PTHR32114:SF2">
    <property type="entry name" value="ABC TRANSPORTER ABCH.3"/>
    <property type="match status" value="1"/>
</dbReference>
<dbReference type="InterPro" id="IPR027417">
    <property type="entry name" value="P-loop_NTPase"/>
</dbReference>
<feature type="region of interest" description="Disordered" evidence="2">
    <location>
        <begin position="456"/>
        <end position="484"/>
    </location>
</feature>
<keyword evidence="1" id="KW-0175">Coiled coil</keyword>
<dbReference type="Pfam" id="PF13558">
    <property type="entry name" value="SbcC_Walker_B"/>
    <property type="match status" value="1"/>
</dbReference>
<dbReference type="RefSeq" id="WP_081139273.1">
    <property type="nucleotide sequence ID" value="NZ_MWUE01000016.1"/>
</dbReference>
<feature type="compositionally biased region" description="Polar residues" evidence="2">
    <location>
        <begin position="465"/>
        <end position="475"/>
    </location>
</feature>
<gene>
    <name evidence="4" type="ORF">B2J69_10670</name>
</gene>
<evidence type="ECO:0000313" key="5">
    <source>
        <dbReference type="Proteomes" id="UP000192769"/>
    </source>
</evidence>
<feature type="compositionally biased region" description="Low complexity" evidence="2">
    <location>
        <begin position="381"/>
        <end position="391"/>
    </location>
</feature>
<comment type="caution">
    <text evidence="4">The sequence shown here is derived from an EMBL/GenBank/DDBJ whole genome shotgun (WGS) entry which is preliminary data.</text>
</comment>
<accession>A0A1V9DI33</accession>
<proteinExistence type="predicted"/>
<dbReference type="InterPro" id="IPR038729">
    <property type="entry name" value="Rad50/SbcC_AAA"/>
</dbReference>
<dbReference type="AlphaFoldDB" id="A0A1V9DI33"/>
<dbReference type="Proteomes" id="UP000192769">
    <property type="component" value="Unassembled WGS sequence"/>
</dbReference>
<feature type="region of interest" description="Disordered" evidence="2">
    <location>
        <begin position="381"/>
        <end position="401"/>
    </location>
</feature>
<evidence type="ECO:0000256" key="1">
    <source>
        <dbReference type="SAM" id="Coils"/>
    </source>
</evidence>
<keyword evidence="4" id="KW-0378">Hydrolase</keyword>
<keyword evidence="5" id="KW-1185">Reference proteome</keyword>
<dbReference type="GO" id="GO:0006302">
    <property type="term" value="P:double-strand break repair"/>
    <property type="evidence" value="ECO:0007669"/>
    <property type="project" value="InterPro"/>
</dbReference>
<evidence type="ECO:0000256" key="2">
    <source>
        <dbReference type="SAM" id="MobiDB-lite"/>
    </source>
</evidence>
<dbReference type="GO" id="GO:0016887">
    <property type="term" value="F:ATP hydrolysis activity"/>
    <property type="evidence" value="ECO:0007669"/>
    <property type="project" value="InterPro"/>
</dbReference>
<dbReference type="GO" id="GO:0004527">
    <property type="term" value="F:exonuclease activity"/>
    <property type="evidence" value="ECO:0007669"/>
    <property type="project" value="UniProtKB-KW"/>
</dbReference>
<reference evidence="4 5" key="1">
    <citation type="submission" date="2017-02" db="EMBL/GenBank/DDBJ databases">
        <title>Whole genome shotgun sequence of Pantoea agglomerans strain AS1 isolated from a cycad, Zamia floridana in Central Florida, USA.</title>
        <authorList>
            <person name="Lata P."/>
            <person name="Govindarajan S."/>
            <person name="Qi F."/>
            <person name="Li J.-L."/>
            <person name="Maurya S.K."/>
            <person name="Sahoo M.K."/>
        </authorList>
    </citation>
    <scope>NUCLEOTIDE SEQUENCE [LARGE SCALE GENOMIC DNA]</scope>
    <source>
        <strain evidence="4 5">AS1</strain>
    </source>
</reference>
<evidence type="ECO:0000313" key="4">
    <source>
        <dbReference type="EMBL" id="OQP33522.1"/>
    </source>
</evidence>
<dbReference type="SUPFAM" id="SSF52540">
    <property type="entry name" value="P-loop containing nucleoside triphosphate hydrolases"/>
    <property type="match status" value="2"/>
</dbReference>
<dbReference type="Gene3D" id="3.40.50.300">
    <property type="entry name" value="P-loop containing nucleotide triphosphate hydrolases"/>
    <property type="match status" value="2"/>
</dbReference>
<dbReference type="PANTHER" id="PTHR32114">
    <property type="entry name" value="ABC TRANSPORTER ABCH.3"/>
    <property type="match status" value="1"/>
</dbReference>
<name>A0A1V9DI33_9GAMM</name>
<protein>
    <submittedName>
        <fullName evidence="4">ATP-dependent dsDNA exonuclease</fullName>
    </submittedName>
</protein>
<dbReference type="Pfam" id="PF13476">
    <property type="entry name" value="AAA_23"/>
    <property type="match status" value="1"/>
</dbReference>
<feature type="region of interest" description="Disordered" evidence="2">
    <location>
        <begin position="978"/>
        <end position="1003"/>
    </location>
</feature>
<feature type="coiled-coil region" evidence="1">
    <location>
        <begin position="620"/>
        <end position="771"/>
    </location>
</feature>
<dbReference type="EMBL" id="MWUE01000016">
    <property type="protein sequence ID" value="OQP33522.1"/>
    <property type="molecule type" value="Genomic_DNA"/>
</dbReference>
<keyword evidence="4" id="KW-0540">Nuclease</keyword>
<organism evidence="4 5">
    <name type="scientific">Pantoea latae</name>
    <dbReference type="NCBI Taxonomy" id="1964541"/>
    <lineage>
        <taxon>Bacteria</taxon>
        <taxon>Pseudomonadati</taxon>
        <taxon>Pseudomonadota</taxon>
        <taxon>Gammaproteobacteria</taxon>
        <taxon>Enterobacterales</taxon>
        <taxon>Erwiniaceae</taxon>
        <taxon>Pantoea</taxon>
    </lineage>
</organism>
<feature type="domain" description="Rad50/SbcC-type AAA" evidence="3">
    <location>
        <begin position="6"/>
        <end position="261"/>
    </location>
</feature>
<sequence length="1227" mass="137900">MKILTLRFKNLNALKGEWFIDFRSEPFASNGLFAITGATGAGKTTLLDAICLALYHQTPRLGVLSQTQNGLMTRDTAECLAEVEFEIKGEAWRAFWSQNRARGAADGKLQAPRVELARCVDDKIFADKVNDKLKLIESLSGLDFERFTRSMMLSQGQFAAFLNAKPGERAELLEELTGTEIYGQISVAIYERHKAARLALENLRSRAGTLTLLDADAREALQQQLAGLTEAEQALTQQSGRLHQQHQWLTQAQQLESEIQAAQAALAAAEQAWRDAEADRQRLARSEPAEKLRDRLLQRDSLLQEQQLLQQTQQQLAQQQQAAEQQVQRDQQQRETLQAARDAALCQQQQQETLLTEQIIPLDQQIAALLAQAQQQQREAEQQQQTLTQSERALHNDSAQRDALQATLARLQSWRADQGTLPQWGPSLTLWQERFAQLAQRESALAALREEQQQQQQALSRQQSMLSELTQQAEPLSQAEQQAAGALQTAQQALADLEQQHPPQALQASLAQSEASRPLRQQLAVLASQWTPLQQHIGARQQRLAALEKRLQQDDASLQALRAAWAREKSVLADIKKICELEQHIADLSAWRARLEPEQPCPLCGSCQHPAVARYAALTLSENQQRLAEQEQRVEALREEGIKTGEALKQAQAEQQRLRDELAAETQRLDALSQQWQAIQRELVLTFDPDDSAALAVWQQQQNREEQALQQRVRQQEAAARLLQQAKDEHLRHQQALQRHQQQLQLAQQTLANLQERATTLTQRLAQEESDWRLRSDALRQALADAGLALPDAAARDGWLQQQQQRWQQWNESEQQLAQLQPQLARAEAQCVSLQQRVESERQRLDALLQQRAQSETTLAQQRDRRLALFGEDDVTAARRQMQAQIQQQEAALAAALEAQQKTHSALSQLAGRAAELDARRQTLGQRLDAAQQQLAAALAAADFGDEASLRAALLDEEEARALRARLQQCDRQRHALQAQQQQLEQRRATHQRSQPEETTESAAALAAQLEQLRLALRDNARQQGEAQQQLQSDARLRQQQQSLMTQIEEDEVALDQWSQLNDLIGSASGDKFRRFAQGLTLDHLVALANRQLDRLHGRYLLQRRASDALELDVIDTWQADAARDTRTLSGGESFLVSLALALALSDLVSVKTRIESLFLDEGFGTLDAETLDTALDALDALNASGKTIGVISHVEAMKERIPVQIRVRKINGLGYSKLELPRAQEA</sequence>
<dbReference type="Gene3D" id="1.10.287.1490">
    <property type="match status" value="1"/>
</dbReference>
<dbReference type="OrthoDB" id="9795626at2"/>
<evidence type="ECO:0000259" key="3">
    <source>
        <dbReference type="Pfam" id="PF13476"/>
    </source>
</evidence>